<evidence type="ECO:0000256" key="1">
    <source>
        <dbReference type="SAM" id="MobiDB-lite"/>
    </source>
</evidence>
<keyword evidence="2" id="KW-0732">Signal</keyword>
<name>A0A7I7SN60_9MYCO</name>
<dbReference type="EMBL" id="AP022595">
    <property type="protein sequence ID" value="BBY57659.1"/>
    <property type="molecule type" value="Genomic_DNA"/>
</dbReference>
<evidence type="ECO:0008006" key="5">
    <source>
        <dbReference type="Google" id="ProtNLM"/>
    </source>
</evidence>
<reference evidence="3 4" key="1">
    <citation type="journal article" date="2019" name="Emerg. Microbes Infect.">
        <title>Comprehensive subspecies identification of 175 nontuberculous mycobacteria species based on 7547 genomic profiles.</title>
        <authorList>
            <person name="Matsumoto Y."/>
            <person name="Kinjo T."/>
            <person name="Motooka D."/>
            <person name="Nabeya D."/>
            <person name="Jung N."/>
            <person name="Uechi K."/>
            <person name="Horii T."/>
            <person name="Iida T."/>
            <person name="Fujita J."/>
            <person name="Nakamura S."/>
        </authorList>
    </citation>
    <scope>NUCLEOTIDE SEQUENCE [LARGE SCALE GENOMIC DNA]</scope>
    <source>
        <strain evidence="3 4">JCM 30395</strain>
    </source>
</reference>
<evidence type="ECO:0000256" key="2">
    <source>
        <dbReference type="SAM" id="SignalP"/>
    </source>
</evidence>
<feature type="chain" id="PRO_5029795424" description="Intersectin-EH binding protein Ibp1" evidence="2">
    <location>
        <begin position="24"/>
        <end position="75"/>
    </location>
</feature>
<evidence type="ECO:0000313" key="3">
    <source>
        <dbReference type="EMBL" id="BBY57659.1"/>
    </source>
</evidence>
<dbReference type="AlphaFoldDB" id="A0A7I7SN60"/>
<accession>A0A7I7SN60</accession>
<dbReference type="Proteomes" id="UP000466445">
    <property type="component" value="Chromosome"/>
</dbReference>
<feature type="signal peptide" evidence="2">
    <location>
        <begin position="1"/>
        <end position="23"/>
    </location>
</feature>
<sequence length="75" mass="7667">MTKMLVAALLALPALFGVPQAGAEPEEHIPYCTAGQNPVDSNCRPAPYQETNDGMAPGANPDLPVGLNPGGQPAI</sequence>
<organism evidence="3 4">
    <name type="scientific">Mycolicibacterium sarraceniae</name>
    <dbReference type="NCBI Taxonomy" id="1534348"/>
    <lineage>
        <taxon>Bacteria</taxon>
        <taxon>Bacillati</taxon>
        <taxon>Actinomycetota</taxon>
        <taxon>Actinomycetes</taxon>
        <taxon>Mycobacteriales</taxon>
        <taxon>Mycobacteriaceae</taxon>
        <taxon>Mycolicibacterium</taxon>
    </lineage>
</organism>
<dbReference type="RefSeq" id="WP_235677917.1">
    <property type="nucleotide sequence ID" value="NZ_AP022595.1"/>
</dbReference>
<gene>
    <name evidence="3" type="ORF">MSAR_07950</name>
</gene>
<proteinExistence type="predicted"/>
<evidence type="ECO:0000313" key="4">
    <source>
        <dbReference type="Proteomes" id="UP000466445"/>
    </source>
</evidence>
<dbReference type="KEGG" id="msar:MSAR_07950"/>
<keyword evidence="4" id="KW-1185">Reference proteome</keyword>
<protein>
    <recommendedName>
        <fullName evidence="5">Intersectin-EH binding protein Ibp1</fullName>
    </recommendedName>
</protein>
<feature type="region of interest" description="Disordered" evidence="1">
    <location>
        <begin position="42"/>
        <end position="75"/>
    </location>
</feature>